<dbReference type="SUPFAM" id="SSF56059">
    <property type="entry name" value="Glutathione synthetase ATP-binding domain-like"/>
    <property type="match status" value="1"/>
</dbReference>
<feature type="domain" description="Circularly permuted ATP-grasp type 2" evidence="3">
    <location>
        <begin position="91"/>
        <end position="370"/>
    </location>
</feature>
<evidence type="ECO:0000259" key="2">
    <source>
        <dbReference type="Pfam" id="PF04168"/>
    </source>
</evidence>
<dbReference type="InterPro" id="IPR007296">
    <property type="entry name" value="DUF403"/>
</dbReference>
<organism evidence="4 5">
    <name type="scientific">Acetobacter musti</name>
    <dbReference type="NCBI Taxonomy" id="864732"/>
    <lineage>
        <taxon>Bacteria</taxon>
        <taxon>Pseudomonadati</taxon>
        <taxon>Pseudomonadota</taxon>
        <taxon>Alphaproteobacteria</taxon>
        <taxon>Acetobacterales</taxon>
        <taxon>Acetobacteraceae</taxon>
        <taxon>Acetobacter</taxon>
    </lineage>
</organism>
<protein>
    <recommendedName>
        <fullName evidence="6">DUF403 domain-containing protein</fullName>
    </recommendedName>
</protein>
<dbReference type="PANTHER" id="PTHR34595">
    <property type="entry name" value="BLR5612 PROTEIN"/>
    <property type="match status" value="1"/>
</dbReference>
<feature type="domain" description="DUF403" evidence="2">
    <location>
        <begin position="558"/>
        <end position="889"/>
    </location>
</feature>
<reference evidence="4 5" key="1">
    <citation type="journal article" date="2020" name="Int. J. Syst. Evol. Microbiol.">
        <title>Novel acetic acid bacteria from cider fermentations: Acetobacter conturbans sp. nov. and Acetobacter fallax sp. nov.</title>
        <authorList>
            <person name="Sombolestani A.S."/>
            <person name="Cleenwerck I."/>
            <person name="Cnockaert M."/>
            <person name="Borremans W."/>
            <person name="Wieme A.D."/>
            <person name="De Vuyst L."/>
            <person name="Vandamme P."/>
        </authorList>
    </citation>
    <scope>NUCLEOTIDE SEQUENCE [LARGE SCALE GENOMIC DNA]</scope>
    <source>
        <strain evidence="4 5">LMG 30640</strain>
    </source>
</reference>
<gene>
    <name evidence="4" type="ORF">GOB93_08300</name>
</gene>
<feature type="region of interest" description="Disordered" evidence="1">
    <location>
        <begin position="50"/>
        <end position="81"/>
    </location>
</feature>
<sequence>MTGTIPIDEMVDGHGGVRPHWRRLLGVISDIGHRELVARGQHIALALSDQTGMPVPAEPGRPPVTSSATSPSAAPSPDAGETHGVLCDPIPLILPASEFAALEAGVIQRVRLLEALLQDVYGDRTVLTECLLPPALVWANHGFLRGGTPDGDSPLPDRFFSFYAVDLVRGADGQWQVLADRAARANGAGLALENRRQMTRILPEFFAGQDLRRLTPFLDLWQESLQDDGLTGTSSPGQALLTPGPTGPHWGEHVILARELGCALAEAGDLTVREGALWLKTVRGLRRVGVLLIRQNADTVDPLELEGQGTAGIAGLLDAARGGAVRLMNDPRVGFVEAPGLTPFLEPLSRHLLGEEPLLGNVGTIWLGDEFGSRFLDETLFPPEPEPPQTECPQPEQPQPEQPRQEAAGTETDPAPVPPGSGWVIAPALGLGKPVHRLATLDAAARRALEATVRAAPWRFVACREPNSSVAPTVGEKGIVPRPVVLRLFAAFDGTDWAVLPGGMARVLAEGEAVTIEPIAGLQVTKDVWVTADERFAPREHPVMHAPPLPIRRAQGDLPSRAADDFFWLGRYLEQLEGAARLLHVVLAHLSGPDPSPRERADLDVLMRQMRVAGVTSEAAFSGYTVSGMIRELASVASTDGLFARLLRKIMRLVPELTDRLTREMRDFITHQAHAILREMESRSTRGDPARIRDFLTGMTRRLLSYGATLSGLASENMVRSGGRQFMDIGRRIERSSTVLLSCAGILEQPDMHQRGRMEAALRLMLELCDSVITYRSRYFSVVQPAPVLDLLLLDDDNPRGAGFQLATLRDSLLELASEDESTAPAAQRAASAELAASAGDVLDMLSCLVASVMKEPDQDRAAAVLPEALRQAQASVMQLSGAIGRCYFSVLNSPRLVGIGEDGTLDEAAT</sequence>
<feature type="compositionally biased region" description="Low complexity" evidence="1">
    <location>
        <begin position="63"/>
        <end position="77"/>
    </location>
</feature>
<dbReference type="InterPro" id="IPR051680">
    <property type="entry name" value="ATP-dep_Glu-Cys_Ligase-2"/>
</dbReference>
<feature type="domain" description="Circularly permuted ATP-grasp type 2" evidence="3">
    <location>
        <begin position="425"/>
        <end position="507"/>
    </location>
</feature>
<dbReference type="Pfam" id="PF04168">
    <property type="entry name" value="Alpha-E"/>
    <property type="match status" value="1"/>
</dbReference>
<dbReference type="InterPro" id="IPR025841">
    <property type="entry name" value="CP_ATPgrasp_2"/>
</dbReference>
<dbReference type="Proteomes" id="UP000635278">
    <property type="component" value="Unassembled WGS sequence"/>
</dbReference>
<evidence type="ECO:0000256" key="1">
    <source>
        <dbReference type="SAM" id="MobiDB-lite"/>
    </source>
</evidence>
<evidence type="ECO:0000313" key="4">
    <source>
        <dbReference type="EMBL" id="NHN84644.1"/>
    </source>
</evidence>
<feature type="region of interest" description="Disordered" evidence="1">
    <location>
        <begin position="377"/>
        <end position="421"/>
    </location>
</feature>
<proteinExistence type="predicted"/>
<dbReference type="Gene3D" id="3.40.50.11290">
    <property type="match status" value="1"/>
</dbReference>
<dbReference type="PANTHER" id="PTHR34595:SF2">
    <property type="entry name" value="BLR2978 PROTEIN"/>
    <property type="match status" value="1"/>
</dbReference>
<feature type="compositionally biased region" description="Pro residues" evidence="1">
    <location>
        <begin position="382"/>
        <end position="401"/>
    </location>
</feature>
<accession>A0ABX0JNN8</accession>
<comment type="caution">
    <text evidence="4">The sequence shown here is derived from an EMBL/GenBank/DDBJ whole genome shotgun (WGS) entry which is preliminary data.</text>
</comment>
<dbReference type="EMBL" id="WOTB01000009">
    <property type="protein sequence ID" value="NHN84644.1"/>
    <property type="molecule type" value="Genomic_DNA"/>
</dbReference>
<name>A0ABX0JNN8_9PROT</name>
<keyword evidence="5" id="KW-1185">Reference proteome</keyword>
<evidence type="ECO:0000313" key="5">
    <source>
        <dbReference type="Proteomes" id="UP000635278"/>
    </source>
</evidence>
<evidence type="ECO:0000259" key="3">
    <source>
        <dbReference type="Pfam" id="PF14403"/>
    </source>
</evidence>
<dbReference type="RefSeq" id="WP_173583046.1">
    <property type="nucleotide sequence ID" value="NZ_WOTB01000009.1"/>
</dbReference>
<evidence type="ECO:0008006" key="6">
    <source>
        <dbReference type="Google" id="ProtNLM"/>
    </source>
</evidence>
<dbReference type="Pfam" id="PF14403">
    <property type="entry name" value="CP_ATPgrasp_2"/>
    <property type="match status" value="2"/>
</dbReference>